<evidence type="ECO:0000313" key="1">
    <source>
        <dbReference type="EMBL" id="CUS04662.2"/>
    </source>
</evidence>
<accession>A0A160T4F0</accession>
<keyword evidence="2" id="KW-1185">Reference proteome</keyword>
<dbReference type="AlphaFoldDB" id="A0A160T4F0"/>
<reference evidence="1" key="1">
    <citation type="submission" date="2016-01" db="EMBL/GenBank/DDBJ databases">
        <authorList>
            <person name="Mcilroy J.S."/>
            <person name="Karst M S."/>
            <person name="Albertsen M."/>
        </authorList>
    </citation>
    <scope>NUCLEOTIDE SEQUENCE</scope>
    <source>
        <strain evidence="1">Cfx-K</strain>
    </source>
</reference>
<evidence type="ECO:0000313" key="2">
    <source>
        <dbReference type="Proteomes" id="UP000215027"/>
    </source>
</evidence>
<protein>
    <submittedName>
        <fullName evidence="1">Uncharacterized protein</fullName>
    </submittedName>
</protein>
<name>A0A160T4F0_9CHLR</name>
<sequence>MRPICRPSPTWPTTRKNNGILTTARYNPAIGVSMWPYYVGHMMAQPIRRRRPIGG</sequence>
<proteinExistence type="predicted"/>
<dbReference type="Proteomes" id="UP000215027">
    <property type="component" value="Chromosome I"/>
</dbReference>
<dbReference type="EMBL" id="LN890655">
    <property type="protein sequence ID" value="CUS04662.2"/>
    <property type="molecule type" value="Genomic_DNA"/>
</dbReference>
<dbReference type="KEGG" id="pbf:CFX0092_A2784"/>
<organism evidence="1 2">
    <name type="scientific">Candidatus Promineifilum breve</name>
    <dbReference type="NCBI Taxonomy" id="1806508"/>
    <lineage>
        <taxon>Bacteria</taxon>
        <taxon>Bacillati</taxon>
        <taxon>Chloroflexota</taxon>
        <taxon>Ardenticatenia</taxon>
        <taxon>Candidatus Promineifilales</taxon>
        <taxon>Candidatus Promineifilaceae</taxon>
        <taxon>Candidatus Promineifilum</taxon>
    </lineage>
</organism>
<gene>
    <name evidence="1" type="ORF">CFX0092_A2784</name>
</gene>